<dbReference type="InterPro" id="IPR052353">
    <property type="entry name" value="Benzoxazolinone_Detox_Enz"/>
</dbReference>
<name>A0ABR7W9D2_9ACTN</name>
<evidence type="ECO:0000259" key="1">
    <source>
        <dbReference type="PROSITE" id="PS51340"/>
    </source>
</evidence>
<dbReference type="RefSeq" id="WP_190266374.1">
    <property type="nucleotide sequence ID" value="NZ_BAABAD010000005.1"/>
</dbReference>
<dbReference type="EMBL" id="JACWMS010000002">
    <property type="protein sequence ID" value="MBD1319414.1"/>
    <property type="molecule type" value="Genomic_DNA"/>
</dbReference>
<sequence>MTAGDPPTGVVLAVCAATDDVILDAIGASGIDKRPLAGRISVGELGLVPDHVVDTKHHGGIEQAVYAYSEREALRWAEELGRELPPGWFGENLRIDGLPITDAVVGERWEIGDDGLVVETTIPRTPCRVFAAWAEEDQWIKRFLDRADTGSYLRVVTPGSVGAGDAVRLVHRPDHRVTVRDLLSGTAADAHALATLLACEDLGPKVRREASRKLAHA</sequence>
<dbReference type="PANTHER" id="PTHR30212">
    <property type="entry name" value="PROTEIN YIIM"/>
    <property type="match status" value="1"/>
</dbReference>
<comment type="caution">
    <text evidence="2">The sequence shown here is derived from an EMBL/GenBank/DDBJ whole genome shotgun (WGS) entry which is preliminary data.</text>
</comment>
<dbReference type="SUPFAM" id="SSF50800">
    <property type="entry name" value="PK beta-barrel domain-like"/>
    <property type="match status" value="1"/>
</dbReference>
<dbReference type="Pfam" id="PF03473">
    <property type="entry name" value="MOSC"/>
    <property type="match status" value="1"/>
</dbReference>
<dbReference type="InterPro" id="IPR005302">
    <property type="entry name" value="MoCF_Sase_C"/>
</dbReference>
<dbReference type="Proteomes" id="UP000602395">
    <property type="component" value="Unassembled WGS sequence"/>
</dbReference>
<reference evidence="2 3" key="1">
    <citation type="submission" date="2020-09" db="EMBL/GenBank/DDBJ databases">
        <title>Novel species in genus Gordonia.</title>
        <authorList>
            <person name="Zhang G."/>
        </authorList>
    </citation>
    <scope>NUCLEOTIDE SEQUENCE [LARGE SCALE GENOMIC DNA]</scope>
    <source>
        <strain evidence="2 3">ON-33</strain>
    </source>
</reference>
<dbReference type="InterPro" id="IPR011037">
    <property type="entry name" value="Pyrv_Knase-like_insert_dom_sf"/>
</dbReference>
<accession>A0ABR7W9D2</accession>
<feature type="domain" description="MOSC" evidence="1">
    <location>
        <begin position="34"/>
        <end position="170"/>
    </location>
</feature>
<protein>
    <submittedName>
        <fullName evidence="2">MOSC domain-containing protein</fullName>
    </submittedName>
</protein>
<evidence type="ECO:0000313" key="2">
    <source>
        <dbReference type="EMBL" id="MBD1319414.1"/>
    </source>
</evidence>
<organism evidence="2 3">
    <name type="scientific">Gordonia hankookensis</name>
    <dbReference type="NCBI Taxonomy" id="589403"/>
    <lineage>
        <taxon>Bacteria</taxon>
        <taxon>Bacillati</taxon>
        <taxon>Actinomycetota</taxon>
        <taxon>Actinomycetes</taxon>
        <taxon>Mycobacteriales</taxon>
        <taxon>Gordoniaceae</taxon>
        <taxon>Gordonia</taxon>
    </lineage>
</organism>
<dbReference type="PANTHER" id="PTHR30212:SF2">
    <property type="entry name" value="PROTEIN YIIM"/>
    <property type="match status" value="1"/>
</dbReference>
<evidence type="ECO:0000313" key="3">
    <source>
        <dbReference type="Proteomes" id="UP000602395"/>
    </source>
</evidence>
<gene>
    <name evidence="2" type="ORF">IDF66_07435</name>
</gene>
<dbReference type="PROSITE" id="PS51340">
    <property type="entry name" value="MOSC"/>
    <property type="match status" value="1"/>
</dbReference>
<keyword evidence="3" id="KW-1185">Reference proteome</keyword>
<proteinExistence type="predicted"/>
<dbReference type="Gene3D" id="2.40.33.20">
    <property type="entry name" value="PK beta-barrel domain-like"/>
    <property type="match status" value="1"/>
</dbReference>